<evidence type="ECO:0000256" key="1">
    <source>
        <dbReference type="ARBA" id="ARBA00006126"/>
    </source>
</evidence>
<accession>A0A0L0SQ52</accession>
<dbReference type="OrthoDB" id="9871914at2759"/>
<comment type="similarity">
    <text evidence="1">Belongs to the costars family.</text>
</comment>
<dbReference type="Proteomes" id="UP000054350">
    <property type="component" value="Unassembled WGS sequence"/>
</dbReference>
<feature type="domain" description="Costars" evidence="2">
    <location>
        <begin position="49"/>
        <end position="127"/>
    </location>
</feature>
<dbReference type="GO" id="GO:0032970">
    <property type="term" value="P:regulation of actin filament-based process"/>
    <property type="evidence" value="ECO:0007669"/>
    <property type="project" value="TreeGrafter"/>
</dbReference>
<proteinExistence type="inferred from homology"/>
<dbReference type="InterPro" id="IPR027817">
    <property type="entry name" value="Costars_dom"/>
</dbReference>
<dbReference type="PANTHER" id="PTHR46334">
    <property type="entry name" value="COSTARS FAMILY PROTEIN ABRACL"/>
    <property type="match status" value="1"/>
</dbReference>
<dbReference type="PANTHER" id="PTHR46334:SF1">
    <property type="entry name" value="COSTARS FAMILY PROTEIN ABRACL"/>
    <property type="match status" value="1"/>
</dbReference>
<reference evidence="3 4" key="1">
    <citation type="submission" date="2009-11" db="EMBL/GenBank/DDBJ databases">
        <title>Annotation of Allomyces macrogynus ATCC 38327.</title>
        <authorList>
            <consortium name="The Broad Institute Genome Sequencing Platform"/>
            <person name="Russ C."/>
            <person name="Cuomo C."/>
            <person name="Burger G."/>
            <person name="Gray M.W."/>
            <person name="Holland P.W.H."/>
            <person name="King N."/>
            <person name="Lang F.B.F."/>
            <person name="Roger A.J."/>
            <person name="Ruiz-Trillo I."/>
            <person name="Young S.K."/>
            <person name="Zeng Q."/>
            <person name="Gargeya S."/>
            <person name="Fitzgerald M."/>
            <person name="Haas B."/>
            <person name="Abouelleil A."/>
            <person name="Alvarado L."/>
            <person name="Arachchi H.M."/>
            <person name="Berlin A."/>
            <person name="Chapman S.B."/>
            <person name="Gearin G."/>
            <person name="Goldberg J."/>
            <person name="Griggs A."/>
            <person name="Gujja S."/>
            <person name="Hansen M."/>
            <person name="Heiman D."/>
            <person name="Howarth C."/>
            <person name="Larimer J."/>
            <person name="Lui A."/>
            <person name="MacDonald P.J.P."/>
            <person name="McCowen C."/>
            <person name="Montmayeur A."/>
            <person name="Murphy C."/>
            <person name="Neiman D."/>
            <person name="Pearson M."/>
            <person name="Priest M."/>
            <person name="Roberts A."/>
            <person name="Saif S."/>
            <person name="Shea T."/>
            <person name="Sisk P."/>
            <person name="Stolte C."/>
            <person name="Sykes S."/>
            <person name="Wortman J."/>
            <person name="Nusbaum C."/>
            <person name="Birren B."/>
        </authorList>
    </citation>
    <scope>NUCLEOTIDE SEQUENCE [LARGE SCALE GENOMIC DNA]</scope>
    <source>
        <strain evidence="3 4">ATCC 38327</strain>
    </source>
</reference>
<evidence type="ECO:0000313" key="4">
    <source>
        <dbReference type="Proteomes" id="UP000054350"/>
    </source>
</evidence>
<evidence type="ECO:0000259" key="2">
    <source>
        <dbReference type="SMART" id="SM01283"/>
    </source>
</evidence>
<organism evidence="3 4">
    <name type="scientific">Allomyces macrogynus (strain ATCC 38327)</name>
    <name type="common">Allomyces javanicus var. macrogynus</name>
    <dbReference type="NCBI Taxonomy" id="578462"/>
    <lineage>
        <taxon>Eukaryota</taxon>
        <taxon>Fungi</taxon>
        <taxon>Fungi incertae sedis</taxon>
        <taxon>Blastocladiomycota</taxon>
        <taxon>Blastocladiomycetes</taxon>
        <taxon>Blastocladiales</taxon>
        <taxon>Blastocladiaceae</taxon>
        <taxon>Allomyces</taxon>
    </lineage>
</organism>
<dbReference type="InterPro" id="IPR044302">
    <property type="entry name" value="Costars"/>
</dbReference>
<dbReference type="Pfam" id="PF14705">
    <property type="entry name" value="Costars"/>
    <property type="match status" value="1"/>
</dbReference>
<protein>
    <recommendedName>
        <fullName evidence="2">Costars domain-containing protein</fullName>
    </recommendedName>
</protein>
<keyword evidence="4" id="KW-1185">Reference proteome</keyword>
<name>A0A0L0SQ52_ALLM3</name>
<gene>
    <name evidence="3" type="ORF">AMAG_09483</name>
</gene>
<dbReference type="VEuPathDB" id="FungiDB:AMAG_09483"/>
<sequence length="134" mass="14704">MKWQAWHRLEGMRDACKRLLSDVPAPVAAAPTRQPILSRRKQAATIMGASVTDEIKYLVTAIHRLGEKNAAGQVVVPYGKLVHDDQISNTLEGLFGTLKAAKKRKVVTFQGELLLSPVHDKVEVVLLTDVVPDA</sequence>
<evidence type="ECO:0000313" key="3">
    <source>
        <dbReference type="EMBL" id="KNE64465.1"/>
    </source>
</evidence>
<dbReference type="SMART" id="SM01283">
    <property type="entry name" value="Costars"/>
    <property type="match status" value="1"/>
</dbReference>
<dbReference type="Gene3D" id="1.10.10.1540">
    <property type="entry name" value="Costar domain"/>
    <property type="match status" value="1"/>
</dbReference>
<reference evidence="4" key="2">
    <citation type="submission" date="2009-11" db="EMBL/GenBank/DDBJ databases">
        <title>The Genome Sequence of Allomyces macrogynus strain ATCC 38327.</title>
        <authorList>
            <consortium name="The Broad Institute Genome Sequencing Platform"/>
            <person name="Russ C."/>
            <person name="Cuomo C."/>
            <person name="Shea T."/>
            <person name="Young S.K."/>
            <person name="Zeng Q."/>
            <person name="Koehrsen M."/>
            <person name="Haas B."/>
            <person name="Borodovsky M."/>
            <person name="Guigo R."/>
            <person name="Alvarado L."/>
            <person name="Berlin A."/>
            <person name="Borenstein D."/>
            <person name="Chen Z."/>
            <person name="Engels R."/>
            <person name="Freedman E."/>
            <person name="Gellesch M."/>
            <person name="Goldberg J."/>
            <person name="Griggs A."/>
            <person name="Gujja S."/>
            <person name="Heiman D."/>
            <person name="Hepburn T."/>
            <person name="Howarth C."/>
            <person name="Jen D."/>
            <person name="Larson L."/>
            <person name="Lewis B."/>
            <person name="Mehta T."/>
            <person name="Park D."/>
            <person name="Pearson M."/>
            <person name="Roberts A."/>
            <person name="Saif S."/>
            <person name="Shenoy N."/>
            <person name="Sisk P."/>
            <person name="Stolte C."/>
            <person name="Sykes S."/>
            <person name="Walk T."/>
            <person name="White J."/>
            <person name="Yandava C."/>
            <person name="Burger G."/>
            <person name="Gray M.W."/>
            <person name="Holland P.W.H."/>
            <person name="King N."/>
            <person name="Lang F.B.F."/>
            <person name="Roger A.J."/>
            <person name="Ruiz-Trillo I."/>
            <person name="Lander E."/>
            <person name="Nusbaum C."/>
        </authorList>
    </citation>
    <scope>NUCLEOTIDE SEQUENCE [LARGE SCALE GENOMIC DNA]</scope>
    <source>
        <strain evidence="4">ATCC 38327</strain>
    </source>
</reference>
<dbReference type="EMBL" id="GG745344">
    <property type="protein sequence ID" value="KNE64465.1"/>
    <property type="molecule type" value="Genomic_DNA"/>
</dbReference>
<dbReference type="AlphaFoldDB" id="A0A0L0SQ52"/>
<dbReference type="eggNOG" id="KOG3376">
    <property type="taxonomic scope" value="Eukaryota"/>
</dbReference>
<dbReference type="InterPro" id="IPR038095">
    <property type="entry name" value="Costars_sf"/>
</dbReference>